<proteinExistence type="predicted"/>
<dbReference type="Pfam" id="PF11374">
    <property type="entry name" value="DUF3176"/>
    <property type="match status" value="1"/>
</dbReference>
<protein>
    <submittedName>
        <fullName evidence="2">Uncharacterized protein</fullName>
    </submittedName>
</protein>
<sequence>MTLPPASSGDYTVRRQYTKRNFAIYRPLESDETRSSPGFVSVSIDGRNWTKHQPIYNYTLPQQTEDHRQHVKQQLVSHYEQVQSLGTDTDEKGDRGKEFTMSRGAKGWTHHIKSWAPEAAWCVIAGVLLGALVILLMQYNNQRLPEWPLGLTLNTAVALITTVLRSVTVVLISEAISQLKWNRFAVQQRRISDLHVFDQASRGPWGSLLMVLRGRGGVLGMTAAVVFVTGLATSTITQSTISYSTRMVANTTNHASVMTRTEYGRGGGPFENTTATNSAPPNGIENVAFQAVYQPTDQGWLMNEPRCSSGDCKWQAFNSLALCYDMKNVTDKLRLTSREYDSSSAMNVHQNISLILPVQGNFSLSDSWSQIDSRPRYNAISLLSPWPSLDRGRGEFQDLDRISFPGFRESVGYASDSDILRSAASQWFAIYVVNANTGVSTREYRAIELLWHFCVKTYNVSVEGGKVTRAVLATSTKIRDGQGYGFDLPLNDDEESRNFTLLSASGDERFPVYNTWDYARIDSNMRIAFQGRYSTLLGDTGFNEFTRGISQKMFAGVEVNMTDLDADKKVWDNLGNLATTVSDAMTDFSPRELLGYVHWLLPVFWAGSRDQKIFGHWRFPSSPKAKQRVWQVGCVSSYGKASIDSLNDKRIDNQSRVPLPIPLSSTSVVTSDMNDLVGGVQGTSIGKRLMGQSRFCARTIHEGKVADVTSASQPSVTRVTSRDSLELLPQEDHHRHILHSLILQETTVYAVVGSATVPLNRHLFWSNPRFRATIEAHTTCFLTGRLLVVVCLRPKWPLHTVTETMALSIVTHHRFRCWGSDLADREFQCTYRWLSITGARPTRIIKGRAEASERQSQDSLLAVSSLVSSTTQAHLANAISCPLRTNRWGPTVGFPHGCKAEVHGLQVKGCPIPPRLGTCRPQDKHWKLIDRLSRRGAFAPSLSYISKADFASLPWLSSRWLASAAIR</sequence>
<keyword evidence="1" id="KW-0812">Transmembrane</keyword>
<organism evidence="2 3">
    <name type="scientific">Sarocladium strictum</name>
    <name type="common">Black bundle disease fungus</name>
    <name type="synonym">Acremonium strictum</name>
    <dbReference type="NCBI Taxonomy" id="5046"/>
    <lineage>
        <taxon>Eukaryota</taxon>
        <taxon>Fungi</taxon>
        <taxon>Dikarya</taxon>
        <taxon>Ascomycota</taxon>
        <taxon>Pezizomycotina</taxon>
        <taxon>Sordariomycetes</taxon>
        <taxon>Hypocreomycetidae</taxon>
        <taxon>Hypocreales</taxon>
        <taxon>Sarocladiaceae</taxon>
        <taxon>Sarocladium</taxon>
    </lineage>
</organism>
<dbReference type="InterPro" id="IPR021514">
    <property type="entry name" value="DUF3176"/>
</dbReference>
<keyword evidence="1" id="KW-1133">Transmembrane helix</keyword>
<dbReference type="AlphaFoldDB" id="A0AA39GLD3"/>
<dbReference type="EMBL" id="JAPDFR010000002">
    <property type="protein sequence ID" value="KAK0389520.1"/>
    <property type="molecule type" value="Genomic_DNA"/>
</dbReference>
<dbReference type="PANTHER" id="PTHR35394">
    <property type="entry name" value="DUF3176 DOMAIN-CONTAINING PROTEIN"/>
    <property type="match status" value="1"/>
</dbReference>
<feature type="transmembrane region" description="Helical" evidence="1">
    <location>
        <begin position="119"/>
        <end position="139"/>
    </location>
</feature>
<dbReference type="Proteomes" id="UP001175261">
    <property type="component" value="Unassembled WGS sequence"/>
</dbReference>
<evidence type="ECO:0000256" key="1">
    <source>
        <dbReference type="SAM" id="Phobius"/>
    </source>
</evidence>
<name>A0AA39GLD3_SARSR</name>
<accession>A0AA39GLD3</accession>
<reference evidence="2" key="1">
    <citation type="submission" date="2022-10" db="EMBL/GenBank/DDBJ databases">
        <title>Determination and structural analysis of whole genome sequence of Sarocladium strictum F4-1.</title>
        <authorList>
            <person name="Hu L."/>
            <person name="Jiang Y."/>
        </authorList>
    </citation>
    <scope>NUCLEOTIDE SEQUENCE</scope>
    <source>
        <strain evidence="2">F4-1</strain>
    </source>
</reference>
<feature type="transmembrane region" description="Helical" evidence="1">
    <location>
        <begin position="151"/>
        <end position="173"/>
    </location>
</feature>
<comment type="caution">
    <text evidence="2">The sequence shown here is derived from an EMBL/GenBank/DDBJ whole genome shotgun (WGS) entry which is preliminary data.</text>
</comment>
<keyword evidence="3" id="KW-1185">Reference proteome</keyword>
<gene>
    <name evidence="2" type="ORF">NLU13_3095</name>
</gene>
<keyword evidence="1" id="KW-0472">Membrane</keyword>
<dbReference type="PANTHER" id="PTHR35394:SF5">
    <property type="entry name" value="DUF3176 DOMAIN-CONTAINING PROTEIN"/>
    <property type="match status" value="1"/>
</dbReference>
<feature type="transmembrane region" description="Helical" evidence="1">
    <location>
        <begin position="218"/>
        <end position="237"/>
    </location>
</feature>
<evidence type="ECO:0000313" key="2">
    <source>
        <dbReference type="EMBL" id="KAK0389520.1"/>
    </source>
</evidence>
<evidence type="ECO:0000313" key="3">
    <source>
        <dbReference type="Proteomes" id="UP001175261"/>
    </source>
</evidence>